<keyword evidence="9" id="KW-1185">Reference proteome</keyword>
<feature type="transmembrane region" description="Helical" evidence="7">
    <location>
        <begin position="159"/>
        <end position="179"/>
    </location>
</feature>
<dbReference type="STRING" id="329046.A0A1Y2CW34"/>
<evidence type="ECO:0000256" key="5">
    <source>
        <dbReference type="ARBA" id="ARBA00023122"/>
    </source>
</evidence>
<keyword evidence="2 7" id="KW-0812">Transmembrane</keyword>
<evidence type="ECO:0000256" key="6">
    <source>
        <dbReference type="ARBA" id="ARBA00023136"/>
    </source>
</evidence>
<dbReference type="PANTHER" id="PTHR11689">
    <property type="entry name" value="CHLORIDE CHANNEL PROTEIN CLC FAMILY MEMBER"/>
    <property type="match status" value="1"/>
</dbReference>
<comment type="caution">
    <text evidence="8">The sequence shown here is derived from an EMBL/GenBank/DDBJ whole genome shotgun (WGS) entry which is preliminary data.</text>
</comment>
<evidence type="ECO:0000256" key="1">
    <source>
        <dbReference type="ARBA" id="ARBA00004141"/>
    </source>
</evidence>
<name>A0A1Y2CW34_9FUNG</name>
<evidence type="ECO:0000313" key="9">
    <source>
        <dbReference type="Proteomes" id="UP000193642"/>
    </source>
</evidence>
<feature type="transmembrane region" description="Helical" evidence="7">
    <location>
        <begin position="77"/>
        <end position="102"/>
    </location>
</feature>
<feature type="transmembrane region" description="Helical" evidence="7">
    <location>
        <begin position="327"/>
        <end position="349"/>
    </location>
</feature>
<dbReference type="InterPro" id="IPR051280">
    <property type="entry name" value="Cl-channel/antiporter"/>
</dbReference>
<evidence type="ECO:0000256" key="4">
    <source>
        <dbReference type="ARBA" id="ARBA00022989"/>
    </source>
</evidence>
<keyword evidence="4 7" id="KW-1133">Transmembrane helix</keyword>
<dbReference type="Pfam" id="PF00654">
    <property type="entry name" value="Voltage_CLC"/>
    <property type="match status" value="2"/>
</dbReference>
<evidence type="ECO:0000256" key="7">
    <source>
        <dbReference type="SAM" id="Phobius"/>
    </source>
</evidence>
<gene>
    <name evidence="8" type="ORF">BCR33DRAFT_780892</name>
</gene>
<evidence type="ECO:0000256" key="3">
    <source>
        <dbReference type="ARBA" id="ARBA00022737"/>
    </source>
</evidence>
<feature type="transmembrane region" description="Helical" evidence="7">
    <location>
        <begin position="355"/>
        <end position="378"/>
    </location>
</feature>
<evidence type="ECO:0000313" key="8">
    <source>
        <dbReference type="EMBL" id="ORY51024.1"/>
    </source>
</evidence>
<evidence type="ECO:0000256" key="2">
    <source>
        <dbReference type="ARBA" id="ARBA00022692"/>
    </source>
</evidence>
<keyword evidence="3" id="KW-0677">Repeat</keyword>
<organism evidence="8 9">
    <name type="scientific">Rhizoclosmatium globosum</name>
    <dbReference type="NCBI Taxonomy" id="329046"/>
    <lineage>
        <taxon>Eukaryota</taxon>
        <taxon>Fungi</taxon>
        <taxon>Fungi incertae sedis</taxon>
        <taxon>Chytridiomycota</taxon>
        <taxon>Chytridiomycota incertae sedis</taxon>
        <taxon>Chytridiomycetes</taxon>
        <taxon>Chytridiales</taxon>
        <taxon>Chytriomycetaceae</taxon>
        <taxon>Rhizoclosmatium</taxon>
    </lineage>
</organism>
<protein>
    <submittedName>
        <fullName evidence="8">Clc chloride channel</fullName>
    </submittedName>
</protein>
<dbReference type="Gene3D" id="1.10.3080.10">
    <property type="entry name" value="Clc chloride channel"/>
    <property type="match status" value="1"/>
</dbReference>
<dbReference type="AlphaFoldDB" id="A0A1Y2CW34"/>
<dbReference type="OrthoDB" id="428525at2759"/>
<dbReference type="InterPro" id="IPR014743">
    <property type="entry name" value="Cl-channel_core"/>
</dbReference>
<keyword evidence="6 7" id="KW-0472">Membrane</keyword>
<dbReference type="GO" id="GO:0015108">
    <property type="term" value="F:chloride transmembrane transporter activity"/>
    <property type="evidence" value="ECO:0007669"/>
    <property type="project" value="InterPro"/>
</dbReference>
<comment type="subcellular location">
    <subcellularLocation>
        <location evidence="1">Membrane</location>
        <topology evidence="1">Multi-pass membrane protein</topology>
    </subcellularLocation>
</comment>
<dbReference type="PANTHER" id="PTHR11689:SF136">
    <property type="entry name" value="H(+)_CL(-) EXCHANGE TRANSPORTER 7"/>
    <property type="match status" value="1"/>
</dbReference>
<keyword evidence="5" id="KW-0129">CBS domain</keyword>
<feature type="transmembrane region" description="Helical" evidence="7">
    <location>
        <begin position="114"/>
        <end position="139"/>
    </location>
</feature>
<accession>A0A1Y2CW34</accession>
<sequence length="388" mass="42875">MSEIGTGIAILLVNQVTSWVWFRKLFYGEHLDLEYVEDLGDQESLLNSTNKHQLTQWTHKNLVDGFLDYMGHKSVRLFATMGAAVSIAVIFKAPIGGVLFVIEESTSFFDLNTLIILTLSTITGYLIVAYTTFGVDYAFPNVFLNPLKARMIPLQSNCSTNLFIPEIFCYVAIGILAGFPGNVFTNLERNEVCYPQDTETVFSNFVLEVYQAHCEEETAPKPSTLSSVSPSDFNFDFRPESLNLQTNCLSRIETELVTFRSYNIWEAQSLAVYFVTYFVMGILTYYIALPTDIVLPNLLMGAAFGRMAGILINIISPGYVDPGAFGLLGMAAFWSGTSGLVLTVIAVSLEMTGDFSYLPGLIVVTSISAWTSSLFGLASITQKSKLTE</sequence>
<feature type="transmembrane region" description="Helical" evidence="7">
    <location>
        <begin position="294"/>
        <end position="315"/>
    </location>
</feature>
<dbReference type="SUPFAM" id="SSF81340">
    <property type="entry name" value="Clc chloride channel"/>
    <property type="match status" value="1"/>
</dbReference>
<dbReference type="EMBL" id="MCGO01000006">
    <property type="protein sequence ID" value="ORY51024.1"/>
    <property type="molecule type" value="Genomic_DNA"/>
</dbReference>
<dbReference type="GO" id="GO:0016020">
    <property type="term" value="C:membrane"/>
    <property type="evidence" value="ECO:0007669"/>
    <property type="project" value="UniProtKB-SubCell"/>
</dbReference>
<proteinExistence type="predicted"/>
<dbReference type="Proteomes" id="UP000193642">
    <property type="component" value="Unassembled WGS sequence"/>
</dbReference>
<feature type="transmembrane region" description="Helical" evidence="7">
    <location>
        <begin position="270"/>
        <end position="288"/>
    </location>
</feature>
<dbReference type="PRINTS" id="PR00762">
    <property type="entry name" value="CLCHANNEL"/>
</dbReference>
<dbReference type="InterPro" id="IPR001807">
    <property type="entry name" value="ClC"/>
</dbReference>
<reference evidence="8 9" key="1">
    <citation type="submission" date="2016-07" db="EMBL/GenBank/DDBJ databases">
        <title>Pervasive Adenine N6-methylation of Active Genes in Fungi.</title>
        <authorList>
            <consortium name="DOE Joint Genome Institute"/>
            <person name="Mondo S.J."/>
            <person name="Dannebaum R.O."/>
            <person name="Kuo R.C."/>
            <person name="Labutti K."/>
            <person name="Haridas S."/>
            <person name="Kuo A."/>
            <person name="Salamov A."/>
            <person name="Ahrendt S.R."/>
            <person name="Lipzen A."/>
            <person name="Sullivan W."/>
            <person name="Andreopoulos W.B."/>
            <person name="Clum A."/>
            <person name="Lindquist E."/>
            <person name="Daum C."/>
            <person name="Ramamoorthy G.K."/>
            <person name="Gryganskyi A."/>
            <person name="Culley D."/>
            <person name="Magnuson J.K."/>
            <person name="James T.Y."/>
            <person name="O'Malley M.A."/>
            <person name="Stajich J.E."/>
            <person name="Spatafora J.W."/>
            <person name="Visel A."/>
            <person name="Grigoriev I.V."/>
        </authorList>
    </citation>
    <scope>NUCLEOTIDE SEQUENCE [LARGE SCALE GENOMIC DNA]</scope>
    <source>
        <strain evidence="8 9">JEL800</strain>
    </source>
</reference>